<gene>
    <name evidence="1" type="ORF">SAMN05444002_1082</name>
</gene>
<evidence type="ECO:0000313" key="1">
    <source>
        <dbReference type="EMBL" id="SIN86253.1"/>
    </source>
</evidence>
<dbReference type="OrthoDB" id="7848539at2"/>
<dbReference type="RefSeq" id="WP_074255190.1">
    <property type="nucleotide sequence ID" value="NZ_FSRL01000001.1"/>
</dbReference>
<name>A0A1N6ETK3_9RHOB</name>
<accession>A0A1N6ETK3</accession>
<protein>
    <submittedName>
        <fullName evidence="1">Uncharacterized protein</fullName>
    </submittedName>
</protein>
<dbReference type="AlphaFoldDB" id="A0A1N6ETK3"/>
<proteinExistence type="predicted"/>
<sequence length="167" mass="18344">MAITLTSMRPARAEFTLIDSLGAWLFYTQRGVGSSYAACQVVSCVDGTCGTGRGGRSQFSLYDARDGRGIFPEFIAPRRVPPGGVARLDVGGREFLMKNLFPSPQFYLQIEKVEEAKAVLDYLVALEKADPNGKFTVIDPFGTRYEFTARGVTGSLDRMIRRCTPKG</sequence>
<dbReference type="EMBL" id="FSRL01000001">
    <property type="protein sequence ID" value="SIN86253.1"/>
    <property type="molecule type" value="Genomic_DNA"/>
</dbReference>
<dbReference type="STRING" id="1217970.SAMN05444002_1082"/>
<evidence type="ECO:0000313" key="2">
    <source>
        <dbReference type="Proteomes" id="UP000184932"/>
    </source>
</evidence>
<organism evidence="1 2">
    <name type="scientific">Vannielia litorea</name>
    <dbReference type="NCBI Taxonomy" id="1217970"/>
    <lineage>
        <taxon>Bacteria</taxon>
        <taxon>Pseudomonadati</taxon>
        <taxon>Pseudomonadota</taxon>
        <taxon>Alphaproteobacteria</taxon>
        <taxon>Rhodobacterales</taxon>
        <taxon>Paracoccaceae</taxon>
        <taxon>Vannielia</taxon>
    </lineage>
</organism>
<keyword evidence="2" id="KW-1185">Reference proteome</keyword>
<dbReference type="Proteomes" id="UP000184932">
    <property type="component" value="Unassembled WGS sequence"/>
</dbReference>
<reference evidence="2" key="1">
    <citation type="submission" date="2016-11" db="EMBL/GenBank/DDBJ databases">
        <authorList>
            <person name="Varghese N."/>
            <person name="Submissions S."/>
        </authorList>
    </citation>
    <scope>NUCLEOTIDE SEQUENCE [LARGE SCALE GENOMIC DNA]</scope>
    <source>
        <strain evidence="2">DSM 29440</strain>
    </source>
</reference>